<dbReference type="GO" id="GO:0033617">
    <property type="term" value="P:mitochondrial respiratory chain complex IV assembly"/>
    <property type="evidence" value="ECO:0007669"/>
    <property type="project" value="InterPro"/>
</dbReference>
<name>A0A9P7BG08_9ASCO</name>
<evidence type="ECO:0000313" key="2">
    <source>
        <dbReference type="EMBL" id="KAG0688685.1"/>
    </source>
</evidence>
<keyword evidence="1" id="KW-0472">Membrane</keyword>
<protein>
    <submittedName>
        <fullName evidence="2">Uncharacterized protein</fullName>
    </submittedName>
</protein>
<dbReference type="GO" id="GO:0005743">
    <property type="term" value="C:mitochondrial inner membrane"/>
    <property type="evidence" value="ECO:0007669"/>
    <property type="project" value="TreeGrafter"/>
</dbReference>
<dbReference type="Pfam" id="PF08695">
    <property type="entry name" value="Coa1"/>
    <property type="match status" value="1"/>
</dbReference>
<organism evidence="2 3">
    <name type="scientific">Pichia californica</name>
    <dbReference type="NCBI Taxonomy" id="460514"/>
    <lineage>
        <taxon>Eukaryota</taxon>
        <taxon>Fungi</taxon>
        <taxon>Dikarya</taxon>
        <taxon>Ascomycota</taxon>
        <taxon>Saccharomycotina</taxon>
        <taxon>Pichiomycetes</taxon>
        <taxon>Pichiales</taxon>
        <taxon>Pichiaceae</taxon>
        <taxon>Pichia</taxon>
    </lineage>
</organism>
<proteinExistence type="predicted"/>
<dbReference type="OrthoDB" id="2100652at2759"/>
<dbReference type="InterPro" id="IPR042432">
    <property type="entry name" value="Coa1_fungi"/>
</dbReference>
<evidence type="ECO:0000313" key="3">
    <source>
        <dbReference type="Proteomes" id="UP000697127"/>
    </source>
</evidence>
<reference evidence="2" key="1">
    <citation type="submission" date="2020-11" db="EMBL/GenBank/DDBJ databases">
        <title>Kefir isolates.</title>
        <authorList>
            <person name="Marcisauskas S."/>
            <person name="Kim Y."/>
            <person name="Blasche S."/>
        </authorList>
    </citation>
    <scope>NUCLEOTIDE SEQUENCE</scope>
    <source>
        <strain evidence="2">Olga-1</strain>
    </source>
</reference>
<dbReference type="PANTHER" id="PTHR28523:SF1">
    <property type="entry name" value="CYTOCHROME C OXIDASE ASSEMBLY FACTOR 1"/>
    <property type="match status" value="1"/>
</dbReference>
<keyword evidence="3" id="KW-1185">Reference proteome</keyword>
<accession>A0A9P7BG08</accession>
<dbReference type="EMBL" id="PUHW01000131">
    <property type="protein sequence ID" value="KAG0688685.1"/>
    <property type="molecule type" value="Genomic_DNA"/>
</dbReference>
<keyword evidence="1" id="KW-0812">Transmembrane</keyword>
<dbReference type="PANTHER" id="PTHR28523">
    <property type="entry name" value="CYTOCHROME C OXIDASE ASSEMBLY FACTOR 1"/>
    <property type="match status" value="1"/>
</dbReference>
<comment type="caution">
    <text evidence="2">The sequence shown here is derived from an EMBL/GenBank/DDBJ whole genome shotgun (WGS) entry which is preliminary data.</text>
</comment>
<dbReference type="AlphaFoldDB" id="A0A9P7BG08"/>
<evidence type="ECO:0000256" key="1">
    <source>
        <dbReference type="SAM" id="Phobius"/>
    </source>
</evidence>
<sequence>MIGMIRTMMIRPNVNRFPQIVKNQIGINVYRTFSLSSKVKEFERKHNYEIDAKIITDPITGKKIFQKPMTWNTELPEDPRPKERMQKILTFLVFAIGMTAACIGIFNYEKVSSPVMNATMYFLRRSEHARQLLGGKITYDGLFPWISGEVNTMKGVVNCETNICGDKGSALMVLKAERMPNEKFVIIQWLLLGENGEIIDLTNDASVDLKL</sequence>
<dbReference type="Proteomes" id="UP000697127">
    <property type="component" value="Unassembled WGS sequence"/>
</dbReference>
<gene>
    <name evidence="2" type="ORF">C6P40_000673</name>
</gene>
<feature type="transmembrane region" description="Helical" evidence="1">
    <location>
        <begin position="88"/>
        <end position="108"/>
    </location>
</feature>
<dbReference type="InterPro" id="IPR014807">
    <property type="entry name" value="Coa1"/>
</dbReference>
<keyword evidence="1" id="KW-1133">Transmembrane helix</keyword>